<dbReference type="SMART" id="SM00487">
    <property type="entry name" value="DEXDc"/>
    <property type="match status" value="1"/>
</dbReference>
<dbReference type="Gene3D" id="1.10.10.60">
    <property type="entry name" value="Homeodomain-like"/>
    <property type="match status" value="2"/>
</dbReference>
<dbReference type="Pfam" id="PF09111">
    <property type="entry name" value="SLIDE"/>
    <property type="match status" value="2"/>
</dbReference>
<comment type="subcellular location">
    <subcellularLocation>
        <location evidence="1">Nucleus</location>
    </subcellularLocation>
</comment>
<feature type="compositionally biased region" description="Basic and acidic residues" evidence="7">
    <location>
        <begin position="1162"/>
        <end position="1175"/>
    </location>
</feature>
<evidence type="ECO:0000259" key="10">
    <source>
        <dbReference type="PROSITE" id="PS51293"/>
    </source>
</evidence>
<feature type="region of interest" description="Disordered" evidence="7">
    <location>
        <begin position="1162"/>
        <end position="1218"/>
    </location>
</feature>
<feature type="domain" description="Helicase ATP-binding" evidence="8">
    <location>
        <begin position="236"/>
        <end position="412"/>
    </location>
</feature>
<dbReference type="InterPro" id="IPR049730">
    <property type="entry name" value="SNF2/RAD54-like_C"/>
</dbReference>
<feature type="region of interest" description="Disordered" evidence="7">
    <location>
        <begin position="164"/>
        <end position="204"/>
    </location>
</feature>
<proteinExistence type="inferred from homology"/>
<dbReference type="PROSITE" id="PS51293">
    <property type="entry name" value="SANT"/>
    <property type="match status" value="1"/>
</dbReference>
<feature type="compositionally biased region" description="Polar residues" evidence="7">
    <location>
        <begin position="1190"/>
        <end position="1203"/>
    </location>
</feature>
<keyword evidence="5" id="KW-0067">ATP-binding</keyword>
<evidence type="ECO:0000256" key="5">
    <source>
        <dbReference type="ARBA" id="ARBA00022840"/>
    </source>
</evidence>
<protein>
    <submittedName>
        <fullName evidence="11">P-loop containing nucleoside triphosphate hydrolase protein</fullName>
    </submittedName>
</protein>
<dbReference type="SUPFAM" id="SSF101224">
    <property type="entry name" value="HAND domain of the nucleosome remodeling ATPase ISWI"/>
    <property type="match status" value="1"/>
</dbReference>
<dbReference type="InterPro" id="IPR015194">
    <property type="entry name" value="ISWI_HAND-dom"/>
</dbReference>
<dbReference type="PROSITE" id="PS51194">
    <property type="entry name" value="HELICASE_CTER"/>
    <property type="match status" value="1"/>
</dbReference>
<dbReference type="InterPro" id="IPR009057">
    <property type="entry name" value="Homeodomain-like_sf"/>
</dbReference>
<evidence type="ECO:0000256" key="3">
    <source>
        <dbReference type="ARBA" id="ARBA00022741"/>
    </source>
</evidence>
<dbReference type="SMART" id="SM00717">
    <property type="entry name" value="SANT"/>
    <property type="match status" value="2"/>
</dbReference>
<feature type="domain" description="Helicase C-terminal" evidence="9">
    <location>
        <begin position="598"/>
        <end position="749"/>
    </location>
</feature>
<dbReference type="CDD" id="cd00167">
    <property type="entry name" value="SANT"/>
    <property type="match status" value="1"/>
</dbReference>
<dbReference type="CDD" id="cd18793">
    <property type="entry name" value="SF2_C_SNF"/>
    <property type="match status" value="1"/>
</dbReference>
<dbReference type="EMBL" id="MU790586">
    <property type="protein sequence ID" value="KAJ3997311.1"/>
    <property type="molecule type" value="Genomic_DNA"/>
</dbReference>
<dbReference type="Pfam" id="PF00271">
    <property type="entry name" value="Helicase_C"/>
    <property type="match status" value="1"/>
</dbReference>
<dbReference type="InterPro" id="IPR001005">
    <property type="entry name" value="SANT/Myb"/>
</dbReference>
<dbReference type="InterPro" id="IPR017884">
    <property type="entry name" value="SANT_dom"/>
</dbReference>
<dbReference type="Proteomes" id="UP001163828">
    <property type="component" value="Unassembled WGS sequence"/>
</dbReference>
<keyword evidence="4 11" id="KW-0378">Hydrolase</keyword>
<dbReference type="SUPFAM" id="SSF46689">
    <property type="entry name" value="Homeodomain-like"/>
    <property type="match status" value="3"/>
</dbReference>
<feature type="compositionally biased region" description="Acidic residues" evidence="7">
    <location>
        <begin position="62"/>
        <end position="79"/>
    </location>
</feature>
<dbReference type="SMART" id="SM00490">
    <property type="entry name" value="HELICc"/>
    <property type="match status" value="1"/>
</dbReference>
<dbReference type="InterPro" id="IPR038718">
    <property type="entry name" value="SNF2-like_sf"/>
</dbReference>
<dbReference type="GO" id="GO:0016787">
    <property type="term" value="F:hydrolase activity"/>
    <property type="evidence" value="ECO:0007669"/>
    <property type="project" value="UniProtKB-KW"/>
</dbReference>
<organism evidence="11 12">
    <name type="scientific">Lentinula boryana</name>
    <dbReference type="NCBI Taxonomy" id="40481"/>
    <lineage>
        <taxon>Eukaryota</taxon>
        <taxon>Fungi</taxon>
        <taxon>Dikarya</taxon>
        <taxon>Basidiomycota</taxon>
        <taxon>Agaricomycotina</taxon>
        <taxon>Agaricomycetes</taxon>
        <taxon>Agaricomycetidae</taxon>
        <taxon>Agaricales</taxon>
        <taxon>Marasmiineae</taxon>
        <taxon>Omphalotaceae</taxon>
        <taxon>Lentinula</taxon>
    </lineage>
</organism>
<evidence type="ECO:0000256" key="2">
    <source>
        <dbReference type="ARBA" id="ARBA00009687"/>
    </source>
</evidence>
<dbReference type="Gene3D" id="1.10.1040.30">
    <property type="entry name" value="ISWI, HAND domain"/>
    <property type="match status" value="1"/>
</dbReference>
<keyword evidence="3" id="KW-0547">Nucleotide-binding</keyword>
<evidence type="ECO:0000256" key="1">
    <source>
        <dbReference type="ARBA" id="ARBA00004123"/>
    </source>
</evidence>
<dbReference type="PROSITE" id="PS51192">
    <property type="entry name" value="HELICASE_ATP_BIND_1"/>
    <property type="match status" value="1"/>
</dbReference>
<dbReference type="InterPro" id="IPR036306">
    <property type="entry name" value="ISWI_HAND-dom_sf"/>
</dbReference>
<sequence>MSVSFLFVTRPTTTNLLITLLWKYTKYRKLQTFTAVGPDDELLSDVVPSNIVSRQPSSGADGESEADFDDDELASEFEEPVPAKGKARSKAKGKKSVGGGRKGASKAAEHQLADQRAEMDKAKEADAVKRYSYLLGQTELFKHFVDIKRAKDPEYAALLDAQEGKGTGKKKGKNGKANNGGARHRKSEKEEDEEMLKDGEKELGGAEDMPMVFEESPSYIEGTMRPYQLQGLNWMISLHHNGLNGILADEMGLGKTLQTISFLGYLYHHLSAPGPHLIIVPKSTLQNWARELAQWTPFFRVVVLTGTKDERQSIIQDQLLAFSQGEGQDGLALPFDVLITSYEICLIERSTLKKFSFQYIVIDEAHRIKNSSSLLSKIVREFASRGRLLITGTPLQNSLEELWALLNFIAPEIFVSFSDLDLFLNKDDAPTATITNTDASMDIDASEKDSTAMEVDGVEIEKTPGEGEQIVAQGKQKEQTEQEKKSQKVVEALHKILRPFLLRRVKADVEKGLLPKKEINIYVPLTPMQRRWYRSVLEKDIDAVNGLTGKKEGKTRLMNLVMQLRKVTCHPYLFDGAEPGPPYTTDEHLIDNSGKMVILDKLLIKMKAKGSRVLIFSQMSRVLDILEDYCLFRGFKYNRIDGGTAHEDRIVAIDEYNAPGSEKFIFLLTTRAGGLGINLTTADIVVLYDSDWNPQADLQAMDRAHRIGQTKQVYVYRFITEGSVEERMLERAAQKLRLDQLVIQQGRGGAGAGQTTKAANKEELLEMITHGAEKIIHGGDNAESDDLDIEGIIAKGEERTSELNSKYEGLNLEDLSNFKSDASVQQWEGEDFRSGRKALNFNLLSLSKRERKSNYSVDNYFKDTLRAGPSKVEKGPKLPKAPKQVTIQDFQFFPTELAALQERELAVHKRLNGITATVRETTNEDTADTIAELEAERQKEQEFIDTAEPLTEEEITQKEAYLEQGFPNWSRRDFQQFVKGLEAYGWDQPADVYAADIQEKTAEEVVKYYKTFKKKWKTLSEYPRIEVRIAEGAAKRTKRSNLEYLLDQKINSVRYPMQELELNYPTTKGKVYSEEEDRYLLCRLYHYGLSSSSAASTTNGAGGTGGGSGLGGIGDAEVYEKIKRDISEFPVFRFDWFFKSRSAAELGRRCNTLLAMIEREAEAEEKARQEEEQKKSVSKSKKRGAEHEVSVSSSRPATPSGSVASASAAKRPAKKKKT</sequence>
<dbReference type="PANTHER" id="PTHR45623:SF49">
    <property type="entry name" value="SWI_SNF-RELATED MATRIX-ASSOCIATED ACTIN-DEPENDENT REGULATOR OF CHROMATIN SUBFAMILY A MEMBER 5"/>
    <property type="match status" value="1"/>
</dbReference>
<feature type="domain" description="SANT" evidence="10">
    <location>
        <begin position="964"/>
        <end position="1017"/>
    </location>
</feature>
<dbReference type="InterPro" id="IPR015195">
    <property type="entry name" value="SLIDE"/>
</dbReference>
<evidence type="ECO:0000256" key="4">
    <source>
        <dbReference type="ARBA" id="ARBA00022801"/>
    </source>
</evidence>
<keyword evidence="6" id="KW-0539">Nucleus</keyword>
<dbReference type="InterPro" id="IPR000330">
    <property type="entry name" value="SNF2_N"/>
</dbReference>
<gene>
    <name evidence="11" type="ORF">F5050DRAFT_1806979</name>
</gene>
<dbReference type="InterPro" id="IPR014001">
    <property type="entry name" value="Helicase_ATP-bd"/>
</dbReference>
<reference evidence="11" key="1">
    <citation type="submission" date="2022-08" db="EMBL/GenBank/DDBJ databases">
        <authorList>
            <consortium name="DOE Joint Genome Institute"/>
            <person name="Min B."/>
            <person name="Riley R."/>
            <person name="Sierra-Patev S."/>
            <person name="Naranjo-Ortiz M."/>
            <person name="Looney B."/>
            <person name="Konkel Z."/>
            <person name="Slot J.C."/>
            <person name="Sakamoto Y."/>
            <person name="Steenwyk J.L."/>
            <person name="Rokas A."/>
            <person name="Carro J."/>
            <person name="Camarero S."/>
            <person name="Ferreira P."/>
            <person name="Molpeceres G."/>
            <person name="Ruiz-Duenas F.J."/>
            <person name="Serrano A."/>
            <person name="Henrissat B."/>
            <person name="Drula E."/>
            <person name="Hughes K.W."/>
            <person name="Mata J.L."/>
            <person name="Ishikawa N.K."/>
            <person name="Vargas-Isla R."/>
            <person name="Ushijima S."/>
            <person name="Smith C.A."/>
            <person name="Ahrendt S."/>
            <person name="Andreopoulos W."/>
            <person name="He G."/>
            <person name="Labutti K."/>
            <person name="Lipzen A."/>
            <person name="Ng V."/>
            <person name="Sandor L."/>
            <person name="Barry K."/>
            <person name="Martinez A.T."/>
            <person name="Xiao Y."/>
            <person name="Gibbons J.G."/>
            <person name="Terashima K."/>
            <person name="Hibbett D.S."/>
            <person name="Grigoriev I.V."/>
        </authorList>
    </citation>
    <scope>NUCLEOTIDE SEQUENCE</scope>
    <source>
        <strain evidence="11">TFB10827</strain>
    </source>
</reference>
<name>A0ABQ8QFM8_9AGAR</name>
<comment type="similarity">
    <text evidence="2">Belongs to the SNF2/RAD54 helicase family. ISWI subfamily.</text>
</comment>
<feature type="compositionally biased region" description="Basic residues" evidence="7">
    <location>
        <begin position="85"/>
        <end position="95"/>
    </location>
</feature>
<dbReference type="InterPro" id="IPR027417">
    <property type="entry name" value="P-loop_NTPase"/>
</dbReference>
<evidence type="ECO:0000256" key="6">
    <source>
        <dbReference type="ARBA" id="ARBA00023242"/>
    </source>
</evidence>
<evidence type="ECO:0000259" key="8">
    <source>
        <dbReference type="PROSITE" id="PS51192"/>
    </source>
</evidence>
<dbReference type="SUPFAM" id="SSF52540">
    <property type="entry name" value="P-loop containing nucleoside triphosphate hydrolases"/>
    <property type="match status" value="2"/>
</dbReference>
<dbReference type="Gene3D" id="3.40.50.300">
    <property type="entry name" value="P-loop containing nucleotide triphosphate hydrolases"/>
    <property type="match status" value="1"/>
</dbReference>
<evidence type="ECO:0000313" key="11">
    <source>
        <dbReference type="EMBL" id="KAJ3997311.1"/>
    </source>
</evidence>
<evidence type="ECO:0000259" key="9">
    <source>
        <dbReference type="PROSITE" id="PS51194"/>
    </source>
</evidence>
<dbReference type="PANTHER" id="PTHR45623">
    <property type="entry name" value="CHROMODOMAIN-HELICASE-DNA-BINDING PROTEIN 3-RELATED-RELATED"/>
    <property type="match status" value="1"/>
</dbReference>
<dbReference type="Pfam" id="PF00176">
    <property type="entry name" value="SNF2-rel_dom"/>
    <property type="match status" value="1"/>
</dbReference>
<feature type="compositionally biased region" description="Basic and acidic residues" evidence="7">
    <location>
        <begin position="107"/>
        <end position="120"/>
    </location>
</feature>
<dbReference type="Pfam" id="PF09110">
    <property type="entry name" value="HAND"/>
    <property type="match status" value="1"/>
</dbReference>
<feature type="region of interest" description="Disordered" evidence="7">
    <location>
        <begin position="52"/>
        <end position="120"/>
    </location>
</feature>
<dbReference type="Gene3D" id="3.40.50.10810">
    <property type="entry name" value="Tandem AAA-ATPase domain"/>
    <property type="match status" value="1"/>
</dbReference>
<keyword evidence="12" id="KW-1185">Reference proteome</keyword>
<evidence type="ECO:0000313" key="12">
    <source>
        <dbReference type="Proteomes" id="UP001163828"/>
    </source>
</evidence>
<comment type="caution">
    <text evidence="11">The sequence shown here is derived from an EMBL/GenBank/DDBJ whole genome shotgun (WGS) entry which is preliminary data.</text>
</comment>
<evidence type="ECO:0000256" key="7">
    <source>
        <dbReference type="SAM" id="MobiDB-lite"/>
    </source>
</evidence>
<accession>A0ABQ8QFM8</accession>
<dbReference type="InterPro" id="IPR001650">
    <property type="entry name" value="Helicase_C-like"/>
</dbReference>